<dbReference type="EMBL" id="QXGC01000062">
    <property type="protein sequence ID" value="KAE9251866.1"/>
    <property type="molecule type" value="Genomic_DNA"/>
</dbReference>
<keyword evidence="12" id="KW-1185">Reference proteome</keyword>
<gene>
    <name evidence="9" type="ORF">PF001_g7682</name>
    <name evidence="7" type="ORF">PF002_g8146</name>
    <name evidence="8" type="ORF">PF004_g2264</name>
    <name evidence="6" type="ORF">PF005_g8147</name>
    <name evidence="5" type="ORF">PF006_g5746</name>
    <name evidence="3" type="ORF">PF007_g8804</name>
    <name evidence="10" type="ORF">PF008_g7423</name>
    <name evidence="1" type="ORF">PF009_g9342</name>
    <name evidence="4" type="ORF">PF010_g7244</name>
    <name evidence="2" type="ORF">PF011_g10949</name>
</gene>
<evidence type="ECO:0000313" key="17">
    <source>
        <dbReference type="Proteomes" id="UP000460718"/>
    </source>
</evidence>
<evidence type="ECO:0000313" key="10">
    <source>
        <dbReference type="EMBL" id="KAE9348266.1"/>
    </source>
</evidence>
<evidence type="ECO:0000313" key="1">
    <source>
        <dbReference type="EMBL" id="KAE8940855.1"/>
    </source>
</evidence>
<evidence type="ECO:0000313" key="15">
    <source>
        <dbReference type="Proteomes" id="UP000440732"/>
    </source>
</evidence>
<dbReference type="Proteomes" id="UP000429523">
    <property type="component" value="Unassembled WGS sequence"/>
</dbReference>
<sequence length="55" mass="5755">MNAACCTITGCICCCTASRDCCYSDIIWMTWGIICSIEGKPVCVGSGATTLASYC</sequence>
<evidence type="ECO:0000313" key="11">
    <source>
        <dbReference type="Proteomes" id="UP000429523"/>
    </source>
</evidence>
<dbReference type="EMBL" id="QXGB01000339">
    <property type="protein sequence ID" value="KAE9218741.1"/>
    <property type="molecule type" value="Genomic_DNA"/>
</dbReference>
<evidence type="ECO:0000313" key="13">
    <source>
        <dbReference type="Proteomes" id="UP000437068"/>
    </source>
</evidence>
<evidence type="ECO:0000313" key="12">
    <source>
        <dbReference type="Proteomes" id="UP000433483"/>
    </source>
</evidence>
<evidence type="ECO:0000313" key="20">
    <source>
        <dbReference type="Proteomes" id="UP000488956"/>
    </source>
</evidence>
<dbReference type="Proteomes" id="UP000437068">
    <property type="component" value="Unassembled WGS sequence"/>
</dbReference>
<dbReference type="AlphaFoldDB" id="A0A6A3F4X5"/>
<protein>
    <submittedName>
        <fullName evidence="1">Uncharacterized protein</fullName>
    </submittedName>
</protein>
<dbReference type="Proteomes" id="UP000486351">
    <property type="component" value="Unassembled WGS sequence"/>
</dbReference>
<evidence type="ECO:0000313" key="4">
    <source>
        <dbReference type="EMBL" id="KAE9121069.1"/>
    </source>
</evidence>
<dbReference type="Proteomes" id="UP000488956">
    <property type="component" value="Unassembled WGS sequence"/>
</dbReference>
<dbReference type="EMBL" id="QXFY01000314">
    <property type="protein sequence ID" value="KAE9348266.1"/>
    <property type="molecule type" value="Genomic_DNA"/>
</dbReference>
<dbReference type="EMBL" id="QXGE01000333">
    <property type="protein sequence ID" value="KAE9315679.1"/>
    <property type="molecule type" value="Genomic_DNA"/>
</dbReference>
<evidence type="ECO:0000313" key="6">
    <source>
        <dbReference type="EMBL" id="KAE9218741.1"/>
    </source>
</evidence>
<dbReference type="Proteomes" id="UP000433483">
    <property type="component" value="Unassembled WGS sequence"/>
</dbReference>
<dbReference type="EMBL" id="QXFX01000306">
    <property type="protein sequence ID" value="KAE9121069.1"/>
    <property type="molecule type" value="Genomic_DNA"/>
</dbReference>
<dbReference type="EMBL" id="QXFZ01000378">
    <property type="protein sequence ID" value="KAE9118776.1"/>
    <property type="molecule type" value="Genomic_DNA"/>
</dbReference>
<evidence type="ECO:0000313" key="7">
    <source>
        <dbReference type="EMBL" id="KAE9243676.1"/>
    </source>
</evidence>
<evidence type="ECO:0000313" key="8">
    <source>
        <dbReference type="EMBL" id="KAE9251866.1"/>
    </source>
</evidence>
<dbReference type="Proteomes" id="UP000440367">
    <property type="component" value="Unassembled WGS sequence"/>
</dbReference>
<comment type="caution">
    <text evidence="1">The sequence shown here is derived from an EMBL/GenBank/DDBJ whole genome shotgun (WGS) entry which is preliminary data.</text>
</comment>
<evidence type="ECO:0000313" key="18">
    <source>
        <dbReference type="Proteomes" id="UP000476176"/>
    </source>
</evidence>
<evidence type="ECO:0000313" key="5">
    <source>
        <dbReference type="EMBL" id="KAE9149806.1"/>
    </source>
</evidence>
<name>A0A6A3F4X5_9STRA</name>
<evidence type="ECO:0000313" key="16">
    <source>
        <dbReference type="Proteomes" id="UP000441208"/>
    </source>
</evidence>
<proteinExistence type="predicted"/>
<dbReference type="EMBL" id="QXGD01000313">
    <property type="protein sequence ID" value="KAE9243676.1"/>
    <property type="molecule type" value="Genomic_DNA"/>
</dbReference>
<evidence type="ECO:0000313" key="2">
    <source>
        <dbReference type="EMBL" id="KAE9007853.1"/>
    </source>
</evidence>
<organism evidence="1 11">
    <name type="scientific">Phytophthora fragariae</name>
    <dbReference type="NCBI Taxonomy" id="53985"/>
    <lineage>
        <taxon>Eukaryota</taxon>
        <taxon>Sar</taxon>
        <taxon>Stramenopiles</taxon>
        <taxon>Oomycota</taxon>
        <taxon>Peronosporomycetes</taxon>
        <taxon>Peronosporales</taxon>
        <taxon>Peronosporaceae</taxon>
        <taxon>Phytophthora</taxon>
    </lineage>
</organism>
<dbReference type="Proteomes" id="UP000441208">
    <property type="component" value="Unassembled WGS sequence"/>
</dbReference>
<accession>A0A6A3F4X5</accession>
<evidence type="ECO:0000313" key="9">
    <source>
        <dbReference type="EMBL" id="KAE9315679.1"/>
    </source>
</evidence>
<dbReference type="Proteomes" id="UP000440732">
    <property type="component" value="Unassembled WGS sequence"/>
</dbReference>
<dbReference type="EMBL" id="QXGF01000398">
    <property type="protein sequence ID" value="KAE8940855.1"/>
    <property type="molecule type" value="Genomic_DNA"/>
</dbReference>
<dbReference type="EMBL" id="QXFW01000592">
    <property type="protein sequence ID" value="KAE9007853.1"/>
    <property type="molecule type" value="Genomic_DNA"/>
</dbReference>
<evidence type="ECO:0000313" key="14">
    <source>
        <dbReference type="Proteomes" id="UP000440367"/>
    </source>
</evidence>
<dbReference type="EMBL" id="QXGA01000221">
    <property type="protein sequence ID" value="KAE9149806.1"/>
    <property type="molecule type" value="Genomic_DNA"/>
</dbReference>
<dbReference type="Proteomes" id="UP000476176">
    <property type="component" value="Unassembled WGS sequence"/>
</dbReference>
<dbReference type="Proteomes" id="UP000460718">
    <property type="component" value="Unassembled WGS sequence"/>
</dbReference>
<evidence type="ECO:0000313" key="19">
    <source>
        <dbReference type="Proteomes" id="UP000486351"/>
    </source>
</evidence>
<evidence type="ECO:0000313" key="3">
    <source>
        <dbReference type="EMBL" id="KAE9118776.1"/>
    </source>
</evidence>
<reference evidence="11 12" key="1">
    <citation type="submission" date="2018-08" db="EMBL/GenBank/DDBJ databases">
        <title>Genomic investigation of the strawberry pathogen Phytophthora fragariae indicates pathogenicity is determined by transcriptional variation in three key races.</title>
        <authorList>
            <person name="Adams T.M."/>
            <person name="Armitage A.D."/>
            <person name="Sobczyk M.K."/>
            <person name="Bates H.J."/>
            <person name="Dunwell J.M."/>
            <person name="Nellist C.F."/>
            <person name="Harrison R.J."/>
        </authorList>
    </citation>
    <scope>NUCLEOTIDE SEQUENCE [LARGE SCALE GENOMIC DNA]</scope>
    <source>
        <strain evidence="9 13">A4</strain>
        <strain evidence="7 14">BC-1</strain>
        <strain evidence="8 18">BC-23</strain>
        <strain evidence="6 12">NOV-27</strain>
        <strain evidence="5 15">NOV-5</strain>
        <strain evidence="3 16">NOV-71</strain>
        <strain evidence="10 19">NOV-77</strain>
        <strain evidence="1 11">NOV-9</strain>
        <strain evidence="4 20">ONT-3</strain>
        <strain evidence="2 17">SCRP245</strain>
    </source>
</reference>